<evidence type="ECO:0000256" key="1">
    <source>
        <dbReference type="ARBA" id="ARBA00009437"/>
    </source>
</evidence>
<name>F8GV63_CUPNN</name>
<geneLocation type="plasmid" evidence="3 4">
    <name>pBB1</name>
</geneLocation>
<proteinExistence type="inferred from homology"/>
<dbReference type="GO" id="GO:0043565">
    <property type="term" value="F:sequence-specific DNA binding"/>
    <property type="evidence" value="ECO:0007669"/>
    <property type="project" value="TreeGrafter"/>
</dbReference>
<organism evidence="3 4">
    <name type="scientific">Cupriavidus necator (strain ATCC 43291 / DSM 13513 / CCUG 52238 / LMG 8453 / N-1)</name>
    <name type="common">Ralstonia eutropha</name>
    <dbReference type="NCBI Taxonomy" id="1042878"/>
    <lineage>
        <taxon>Bacteria</taxon>
        <taxon>Pseudomonadati</taxon>
        <taxon>Pseudomonadota</taxon>
        <taxon>Betaproteobacteria</taxon>
        <taxon>Burkholderiales</taxon>
        <taxon>Burkholderiaceae</taxon>
        <taxon>Cupriavidus</taxon>
    </lineage>
</organism>
<gene>
    <name evidence="3" type="ordered locus">CNE_BB1p11600</name>
</gene>
<dbReference type="KEGG" id="cnc:CNE_BB1p11600"/>
<accession>F8GV63</accession>
<dbReference type="PANTHER" id="PTHR30537">
    <property type="entry name" value="HTH-TYPE TRANSCRIPTIONAL REGULATOR"/>
    <property type="match status" value="1"/>
</dbReference>
<dbReference type="Pfam" id="PF03466">
    <property type="entry name" value="LysR_substrate"/>
    <property type="match status" value="1"/>
</dbReference>
<dbReference type="Gene3D" id="3.40.190.290">
    <property type="match status" value="1"/>
</dbReference>
<dbReference type="Proteomes" id="UP000006798">
    <property type="component" value="Plasmid pBB1"/>
</dbReference>
<comment type="similarity">
    <text evidence="1">Belongs to the LysR transcriptional regulatory family.</text>
</comment>
<dbReference type="PANTHER" id="PTHR30537:SF5">
    <property type="entry name" value="HTH-TYPE TRANSCRIPTIONAL ACTIVATOR TTDR-RELATED"/>
    <property type="match status" value="1"/>
</dbReference>
<dbReference type="AlphaFoldDB" id="F8GV63"/>
<dbReference type="EMBL" id="CP002879">
    <property type="protein sequence ID" value="AEI82563.1"/>
    <property type="molecule type" value="Genomic_DNA"/>
</dbReference>
<keyword evidence="3" id="KW-0614">Plasmid</keyword>
<dbReference type="InterPro" id="IPR005119">
    <property type="entry name" value="LysR_subst-bd"/>
</dbReference>
<dbReference type="SUPFAM" id="SSF53850">
    <property type="entry name" value="Periplasmic binding protein-like II"/>
    <property type="match status" value="1"/>
</dbReference>
<evidence type="ECO:0000313" key="4">
    <source>
        <dbReference type="Proteomes" id="UP000006798"/>
    </source>
</evidence>
<dbReference type="HOGENOM" id="CLU_2568103_0_0_4"/>
<dbReference type="GO" id="GO:0003700">
    <property type="term" value="F:DNA-binding transcription factor activity"/>
    <property type="evidence" value="ECO:0007669"/>
    <property type="project" value="TreeGrafter"/>
</dbReference>
<sequence length="81" mass="8623">MDAHRMTEIAPCQRLQVNDGEGMVAAAVLGLGICQVPDKMVGEELAGGTLVELLPGHRPPAMPIIIVMPSVRLQPPRVRAC</sequence>
<dbReference type="InterPro" id="IPR058163">
    <property type="entry name" value="LysR-type_TF_proteobact-type"/>
</dbReference>
<reference evidence="3 4" key="1">
    <citation type="journal article" date="2011" name="J. Bacteriol.">
        <title>Complete genome sequence of the type strain Cupriavidus necator N-1.</title>
        <authorList>
            <person name="Poehlein A."/>
            <person name="Kusian B."/>
            <person name="Friedrich B."/>
            <person name="Daniel R."/>
            <person name="Bowien B."/>
        </authorList>
    </citation>
    <scope>NUCLEOTIDE SEQUENCE [LARGE SCALE GENOMIC DNA]</scope>
    <source>
        <strain evidence="4">ATCC 43291 / DSM 13513 / CCUG 52238 / LMG 8453 / N-1</strain>
        <plasmid evidence="3 4">pBB1</plasmid>
    </source>
</reference>
<evidence type="ECO:0000259" key="2">
    <source>
        <dbReference type="Pfam" id="PF03466"/>
    </source>
</evidence>
<feature type="domain" description="LysR substrate-binding" evidence="2">
    <location>
        <begin position="5"/>
        <end position="80"/>
    </location>
</feature>
<dbReference type="GO" id="GO:0006351">
    <property type="term" value="P:DNA-templated transcription"/>
    <property type="evidence" value="ECO:0007669"/>
    <property type="project" value="TreeGrafter"/>
</dbReference>
<evidence type="ECO:0000313" key="3">
    <source>
        <dbReference type="EMBL" id="AEI82563.1"/>
    </source>
</evidence>
<protein>
    <recommendedName>
        <fullName evidence="2">LysR substrate-binding domain-containing protein</fullName>
    </recommendedName>
</protein>